<reference evidence="2 3" key="1">
    <citation type="submission" date="2018-11" db="EMBL/GenBank/DDBJ databases">
        <title>Genome sequencing and assembly of Clostridium tagluense strain A121.</title>
        <authorList>
            <person name="Murakami T."/>
            <person name="Segawa T."/>
            <person name="Shcherbakova V.A."/>
            <person name="Mori H."/>
            <person name="Yoshimura Y."/>
        </authorList>
    </citation>
    <scope>NUCLEOTIDE SEQUENCE [LARGE SCALE GENOMIC DNA]</scope>
    <source>
        <strain evidence="2 3">A121</strain>
    </source>
</reference>
<evidence type="ECO:0000259" key="1">
    <source>
        <dbReference type="SMART" id="SM00646"/>
    </source>
</evidence>
<name>A0A401UQK6_9CLOT</name>
<organism evidence="2 3">
    <name type="scientific">Clostridium tagluense</name>
    <dbReference type="NCBI Taxonomy" id="360422"/>
    <lineage>
        <taxon>Bacteria</taxon>
        <taxon>Bacillati</taxon>
        <taxon>Bacillota</taxon>
        <taxon>Clostridia</taxon>
        <taxon>Eubacteriales</taxon>
        <taxon>Clostridiaceae</taxon>
        <taxon>Clostridium</taxon>
    </lineage>
</organism>
<dbReference type="SUPFAM" id="SSF47090">
    <property type="entry name" value="PGBD-like"/>
    <property type="match status" value="2"/>
</dbReference>
<dbReference type="Pfam" id="PF01471">
    <property type="entry name" value="PG_binding_1"/>
    <property type="match status" value="2"/>
</dbReference>
<dbReference type="GO" id="GO:0008745">
    <property type="term" value="F:N-acetylmuramoyl-L-alanine amidase activity"/>
    <property type="evidence" value="ECO:0007669"/>
    <property type="project" value="InterPro"/>
</dbReference>
<dbReference type="InterPro" id="IPR002477">
    <property type="entry name" value="Peptidoglycan-bd-like"/>
</dbReference>
<dbReference type="GO" id="GO:0009253">
    <property type="term" value="P:peptidoglycan catabolic process"/>
    <property type="evidence" value="ECO:0007669"/>
    <property type="project" value="InterPro"/>
</dbReference>
<sequence length="312" mass="34189">MKYGIDIGHNCPPVDTGAVGIRKEDELNKQVGDRVIEKLKALKYEVVDCTPSFASNLGNSLYKRVNKANEEKVDVYVSIHFNSGGGRGTEVFAISKEGKDIAKRVVDAIATLDYVNRGVKDGSWLYVLKNTKMPAILVEGGFVDSKEDMQRFNAEKTANAIVKGLTGSTVNEKDSENGDAKPSVDIALLKMQNGLNILNILDYTGKKLNEDGIMGEKTISSVKRFQGIVGLEINGINDLKTNVALANILSKPLLKFGNNNIVANRYIQWRLNIIIDGIFGNDTEKAVLKYQTIKKINVDGIVGIITWNGLIV</sequence>
<dbReference type="SUPFAM" id="SSF53187">
    <property type="entry name" value="Zn-dependent exopeptidases"/>
    <property type="match status" value="1"/>
</dbReference>
<dbReference type="InterPro" id="IPR050695">
    <property type="entry name" value="N-acetylmuramoyl_amidase_3"/>
</dbReference>
<keyword evidence="3" id="KW-1185">Reference proteome</keyword>
<protein>
    <submittedName>
        <fullName evidence="2">N-acetylmuramoyl-L-alanine amidase</fullName>
    </submittedName>
</protein>
<dbReference type="RefSeq" id="WP_125004005.1">
    <property type="nucleotide sequence ID" value="NZ_BHYK01000022.1"/>
</dbReference>
<gene>
    <name evidence="2" type="ORF">Ctaglu_34650</name>
</gene>
<dbReference type="Gene3D" id="3.40.630.40">
    <property type="entry name" value="Zn-dependent exopeptidases"/>
    <property type="match status" value="1"/>
</dbReference>
<dbReference type="EMBL" id="BHYK01000022">
    <property type="protein sequence ID" value="GCD11842.1"/>
    <property type="molecule type" value="Genomic_DNA"/>
</dbReference>
<dbReference type="CDD" id="cd02696">
    <property type="entry name" value="MurNAc-LAA"/>
    <property type="match status" value="1"/>
</dbReference>
<dbReference type="Pfam" id="PF01520">
    <property type="entry name" value="Amidase_3"/>
    <property type="match status" value="1"/>
</dbReference>
<dbReference type="SMART" id="SM00646">
    <property type="entry name" value="Ami_3"/>
    <property type="match status" value="1"/>
</dbReference>
<comment type="caution">
    <text evidence="2">The sequence shown here is derived from an EMBL/GenBank/DDBJ whole genome shotgun (WGS) entry which is preliminary data.</text>
</comment>
<dbReference type="InterPro" id="IPR036366">
    <property type="entry name" value="PGBDSf"/>
</dbReference>
<evidence type="ECO:0000313" key="3">
    <source>
        <dbReference type="Proteomes" id="UP000287872"/>
    </source>
</evidence>
<dbReference type="OrthoDB" id="5344211at2"/>
<accession>A0A401UQK6</accession>
<dbReference type="PANTHER" id="PTHR30404:SF8">
    <property type="entry name" value="AUTOLYSIN PH-RELATED"/>
    <property type="match status" value="1"/>
</dbReference>
<evidence type="ECO:0000313" key="2">
    <source>
        <dbReference type="EMBL" id="GCD11842.1"/>
    </source>
</evidence>
<dbReference type="InterPro" id="IPR036365">
    <property type="entry name" value="PGBD-like_sf"/>
</dbReference>
<dbReference type="Proteomes" id="UP000287872">
    <property type="component" value="Unassembled WGS sequence"/>
</dbReference>
<proteinExistence type="predicted"/>
<feature type="domain" description="MurNAc-LAA" evidence="1">
    <location>
        <begin position="65"/>
        <end position="166"/>
    </location>
</feature>
<dbReference type="Gene3D" id="1.10.101.10">
    <property type="entry name" value="PGBD-like superfamily/PGBD"/>
    <property type="match status" value="2"/>
</dbReference>
<dbReference type="GO" id="GO:0030288">
    <property type="term" value="C:outer membrane-bounded periplasmic space"/>
    <property type="evidence" value="ECO:0007669"/>
    <property type="project" value="TreeGrafter"/>
</dbReference>
<dbReference type="InterPro" id="IPR002508">
    <property type="entry name" value="MurNAc-LAA_cat"/>
</dbReference>
<dbReference type="AlphaFoldDB" id="A0A401UQK6"/>
<dbReference type="PANTHER" id="PTHR30404">
    <property type="entry name" value="N-ACETYLMURAMOYL-L-ALANINE AMIDASE"/>
    <property type="match status" value="1"/>
</dbReference>